<feature type="transmembrane region" description="Helical" evidence="1">
    <location>
        <begin position="104"/>
        <end position="123"/>
    </location>
</feature>
<dbReference type="AlphaFoldDB" id="A0A2P4UQI8"/>
<feature type="transmembrane region" description="Helical" evidence="1">
    <location>
        <begin position="57"/>
        <end position="75"/>
    </location>
</feature>
<feature type="transmembrane region" description="Helical" evidence="1">
    <location>
        <begin position="80"/>
        <end position="98"/>
    </location>
</feature>
<evidence type="ECO:0000313" key="3">
    <source>
        <dbReference type="Proteomes" id="UP000242367"/>
    </source>
</evidence>
<comment type="caution">
    <text evidence="2">The sequence shown here is derived from an EMBL/GenBank/DDBJ whole genome shotgun (WGS) entry which is preliminary data.</text>
</comment>
<evidence type="ECO:0008006" key="4">
    <source>
        <dbReference type="Google" id="ProtNLM"/>
    </source>
</evidence>
<accession>A0A2P4UQI8</accession>
<name>A0A2P4UQI8_9ACTN</name>
<proteinExistence type="predicted"/>
<sequence length="133" mass="14426">MKGQVRDAPSLRARRHVQLTAALASSALGVFFLLAGARKLYGWDWAMHVYRHDHPIWVYYASAVGEVATGIGLLLPRLRFGSAVAQLLLIAWVTFVPLRPPDPATAGPAVLTTALLVVVAVITRPATPNRPPR</sequence>
<evidence type="ECO:0000256" key="1">
    <source>
        <dbReference type="SAM" id="Phobius"/>
    </source>
</evidence>
<organism evidence="2 3">
    <name type="scientific">Actinomadura rubteroloni</name>
    <dbReference type="NCBI Taxonomy" id="1926885"/>
    <lineage>
        <taxon>Bacteria</taxon>
        <taxon>Bacillati</taxon>
        <taxon>Actinomycetota</taxon>
        <taxon>Actinomycetes</taxon>
        <taxon>Streptosporangiales</taxon>
        <taxon>Thermomonosporaceae</taxon>
        <taxon>Actinomadura</taxon>
    </lineage>
</organism>
<dbReference type="RefSeq" id="WP_146059007.1">
    <property type="nucleotide sequence ID" value="NZ_MTBP01000001.1"/>
</dbReference>
<keyword evidence="1" id="KW-0472">Membrane</keyword>
<evidence type="ECO:0000313" key="2">
    <source>
        <dbReference type="EMBL" id="POM27321.1"/>
    </source>
</evidence>
<dbReference type="EMBL" id="MTBP01000001">
    <property type="protein sequence ID" value="POM27321.1"/>
    <property type="molecule type" value="Genomic_DNA"/>
</dbReference>
<reference evidence="2 3" key="1">
    <citation type="journal article" date="2017" name="Chemistry">
        <title>Isolation, Biosynthesis and Chemical Modifications of Rubterolones A-F: Rare Tropolone Alkaloids from Actinomadura sp. 5-2.</title>
        <authorList>
            <person name="Guo H."/>
            <person name="Benndorf R."/>
            <person name="Leichnitz D."/>
            <person name="Klassen J.L."/>
            <person name="Vollmers J."/>
            <person name="Gorls H."/>
            <person name="Steinacker M."/>
            <person name="Weigel C."/>
            <person name="Dahse H.M."/>
            <person name="Kaster A.K."/>
            <person name="de Beer Z.W."/>
            <person name="Poulsen M."/>
            <person name="Beemelmanns C."/>
        </authorList>
    </citation>
    <scope>NUCLEOTIDE SEQUENCE [LARGE SCALE GENOMIC DNA]</scope>
    <source>
        <strain evidence="2 3">5-2</strain>
    </source>
</reference>
<keyword evidence="3" id="KW-1185">Reference proteome</keyword>
<gene>
    <name evidence="2" type="ORF">BTM25_17340</name>
</gene>
<feature type="transmembrane region" description="Helical" evidence="1">
    <location>
        <begin position="20"/>
        <end position="37"/>
    </location>
</feature>
<keyword evidence="1" id="KW-0812">Transmembrane</keyword>
<keyword evidence="1" id="KW-1133">Transmembrane helix</keyword>
<protein>
    <recommendedName>
        <fullName evidence="4">DoxX family protein</fullName>
    </recommendedName>
</protein>
<dbReference type="Proteomes" id="UP000242367">
    <property type="component" value="Unassembled WGS sequence"/>
</dbReference>